<sequence>MGSGDATLDWLWWGRSRFASEVYRVVSYCKAALWPAADGGRGLAATCAYANAITKSNGAVRTAVPMTCLSRRVEWGEWGRVEGEWGGVGVVGGKRVRVRRKVARRGAGLVLRYGVSPTYIYR</sequence>
<organism evidence="1 2">
    <name type="scientific">Iphiclides podalirius</name>
    <name type="common">scarce swallowtail</name>
    <dbReference type="NCBI Taxonomy" id="110791"/>
    <lineage>
        <taxon>Eukaryota</taxon>
        <taxon>Metazoa</taxon>
        <taxon>Ecdysozoa</taxon>
        <taxon>Arthropoda</taxon>
        <taxon>Hexapoda</taxon>
        <taxon>Insecta</taxon>
        <taxon>Pterygota</taxon>
        <taxon>Neoptera</taxon>
        <taxon>Endopterygota</taxon>
        <taxon>Lepidoptera</taxon>
        <taxon>Glossata</taxon>
        <taxon>Ditrysia</taxon>
        <taxon>Papilionoidea</taxon>
        <taxon>Papilionidae</taxon>
        <taxon>Papilioninae</taxon>
        <taxon>Iphiclides</taxon>
    </lineage>
</organism>
<proteinExistence type="predicted"/>
<gene>
    <name evidence="1" type="ORF">IPOD504_LOCUS11326</name>
</gene>
<feature type="non-terminal residue" evidence="1">
    <location>
        <position position="122"/>
    </location>
</feature>
<protein>
    <submittedName>
        <fullName evidence="1">Uncharacterized protein</fullName>
    </submittedName>
</protein>
<reference evidence="1" key="1">
    <citation type="submission" date="2022-03" db="EMBL/GenBank/DDBJ databases">
        <authorList>
            <person name="Martin H S."/>
        </authorList>
    </citation>
    <scope>NUCLEOTIDE SEQUENCE</scope>
</reference>
<evidence type="ECO:0000313" key="2">
    <source>
        <dbReference type="Proteomes" id="UP000837857"/>
    </source>
</evidence>
<dbReference type="EMBL" id="OW152839">
    <property type="protein sequence ID" value="CAH2061154.1"/>
    <property type="molecule type" value="Genomic_DNA"/>
</dbReference>
<keyword evidence="2" id="KW-1185">Reference proteome</keyword>
<name>A0ABN8ILJ5_9NEOP</name>
<accession>A0ABN8ILJ5</accession>
<dbReference type="Proteomes" id="UP000837857">
    <property type="component" value="Chromosome 27"/>
</dbReference>
<evidence type="ECO:0000313" key="1">
    <source>
        <dbReference type="EMBL" id="CAH2061154.1"/>
    </source>
</evidence>